<sequence>MVAPGISTSLIRDLRLLNSPLSRNGPRLADVICATFHKSYALVVFIPPPETSSASKDMEFQPPATSIFELLTAKNPEVVHIEPDSKTLTTSHNYYYPKELRPWKEFNFETLEDIFAGVLLREARQNNRSLPAYPTLIPENDCVVTDEPSTTSLIIKWNETIVNVALMSIRDEFHPSIWNSKTRKHDKQDTEPLPARRGKRKQPPRRSSRSHRVQKPKKNRLSALKPDSGAVYHALSPDEHGSPKVKERFPKEYKPATKWRSEKFFRSGFLNNKGKMKKGMIMKNYCMPIRQAFTYCVTHACRYGCILTCDEAFIFRVRPRAGPPKKKAGGSQEALTRSLREDGLLEYVSIPWTNHYQGDIDSYKDLTVNLAMWFVHVLAGNHYWVDWRYCPLVAEEPKAGRLSEATTKPSFEAQESDDESDTSETTAPLGYAPVSMKDGEYSVGEDVIHFSFSESHDFTK</sequence>
<proteinExistence type="predicted"/>
<dbReference type="EMBL" id="CP090036">
    <property type="protein sequence ID" value="UPK98411.1"/>
    <property type="molecule type" value="Genomic_DNA"/>
</dbReference>
<organism evidence="1 2">
    <name type="scientific">Fusarium solani subsp. cucurbitae</name>
    <name type="common">Neocosmosporum cucurbitae</name>
    <dbReference type="NCBI Taxonomy" id="2747967"/>
    <lineage>
        <taxon>Eukaryota</taxon>
        <taxon>Fungi</taxon>
        <taxon>Dikarya</taxon>
        <taxon>Ascomycota</taxon>
        <taxon>Pezizomycotina</taxon>
        <taxon>Sordariomycetes</taxon>
        <taxon>Hypocreomycetidae</taxon>
        <taxon>Hypocreales</taxon>
        <taxon>Nectriaceae</taxon>
        <taxon>Fusarium</taxon>
        <taxon>Fusarium solani species complex</taxon>
    </lineage>
</organism>
<evidence type="ECO:0000313" key="2">
    <source>
        <dbReference type="Proteomes" id="UP000830768"/>
    </source>
</evidence>
<dbReference type="Proteomes" id="UP000830768">
    <property type="component" value="Chromosome 8"/>
</dbReference>
<evidence type="ECO:0000313" key="1">
    <source>
        <dbReference type="EMBL" id="UPK98411.1"/>
    </source>
</evidence>
<gene>
    <name evidence="1" type="ORF">LCI18_009346</name>
</gene>
<reference evidence="1" key="1">
    <citation type="submission" date="2021-11" db="EMBL/GenBank/DDBJ databases">
        <title>Fusarium solani-melongenae Genome sequencing and assembly.</title>
        <authorList>
            <person name="Xie S."/>
            <person name="Huang L."/>
            <person name="Zhang X."/>
        </authorList>
    </citation>
    <scope>NUCLEOTIDE SEQUENCE</scope>
    <source>
        <strain evidence="1">CRI 24-3</strain>
    </source>
</reference>
<accession>A0ACD3ZB33</accession>
<name>A0ACD3ZB33_FUSSC</name>
<protein>
    <submittedName>
        <fullName evidence="1">Uncharacterized protein</fullName>
    </submittedName>
</protein>
<keyword evidence="2" id="KW-1185">Reference proteome</keyword>